<dbReference type="Pfam" id="PF00528">
    <property type="entry name" value="BPD_transp_1"/>
    <property type="match status" value="1"/>
</dbReference>
<evidence type="ECO:0000313" key="10">
    <source>
        <dbReference type="Proteomes" id="UP000323824"/>
    </source>
</evidence>
<evidence type="ECO:0000256" key="4">
    <source>
        <dbReference type="ARBA" id="ARBA00022692"/>
    </source>
</evidence>
<dbReference type="InterPro" id="IPR000515">
    <property type="entry name" value="MetI-like"/>
</dbReference>
<gene>
    <name evidence="9" type="ORF">EW093_07045</name>
</gene>
<evidence type="ECO:0000256" key="3">
    <source>
        <dbReference type="ARBA" id="ARBA00022475"/>
    </source>
</evidence>
<dbReference type="InterPro" id="IPR035906">
    <property type="entry name" value="MetI-like_sf"/>
</dbReference>
<dbReference type="PANTHER" id="PTHR30193:SF37">
    <property type="entry name" value="INNER MEMBRANE ABC TRANSPORTER PERMEASE PROTEIN YCJO"/>
    <property type="match status" value="1"/>
</dbReference>
<dbReference type="InterPro" id="IPR051393">
    <property type="entry name" value="ABC_transporter_permease"/>
</dbReference>
<comment type="similarity">
    <text evidence="7">Belongs to the binding-protein-dependent transport system permease family.</text>
</comment>
<proteinExistence type="inferred from homology"/>
<feature type="domain" description="ABC transmembrane type-1" evidence="8">
    <location>
        <begin position="46"/>
        <end position="262"/>
    </location>
</feature>
<keyword evidence="3" id="KW-1003">Cell membrane</keyword>
<evidence type="ECO:0000313" key="9">
    <source>
        <dbReference type="EMBL" id="QEN04464.1"/>
    </source>
</evidence>
<reference evidence="9 10" key="2">
    <citation type="submission" date="2019-09" db="EMBL/GenBank/DDBJ databases">
        <title>Complete Genome Sequence and Methylome Analysis of free living Spirochaetas.</title>
        <authorList>
            <person name="Leshcheva N."/>
            <person name="Mikheeva N."/>
        </authorList>
    </citation>
    <scope>NUCLEOTIDE SEQUENCE [LARGE SCALE GENOMIC DNA]</scope>
    <source>
        <strain evidence="9 10">P</strain>
    </source>
</reference>
<dbReference type="Gene3D" id="1.10.3720.10">
    <property type="entry name" value="MetI-like"/>
    <property type="match status" value="1"/>
</dbReference>
<sequence length="274" mass="30355">MLFIIIPIIMTFGLSLTNYTGGPNFSFTGLKNYIIAFTSPIFTRSLWITLKYVIFAVGFQILFALLFAIILNEKLLLNSFFRGVIFLPNIIASVAIGLSFMVILEPNNGMLNQLLNFFGLPSSRWLADPKSALGTIIAVSVWQNFGYYMIILLGGLQQINPCLYEAAEIDGAGALRKLISITIPGLSPVLFFSFTMSIIGGFKVFDLIYVMTGGSEGGGPAGSTKVVVLEIYQNAFQRFRFGYASAQSVILLIIILGITLWQYRQQKKWVTYDA</sequence>
<feature type="transmembrane region" description="Helical" evidence="7">
    <location>
        <begin position="52"/>
        <end position="71"/>
    </location>
</feature>
<protein>
    <submittedName>
        <fullName evidence="9">Sugar ABC transporter permease</fullName>
    </submittedName>
</protein>
<feature type="transmembrane region" description="Helical" evidence="7">
    <location>
        <begin position="132"/>
        <end position="157"/>
    </location>
</feature>
<organism evidence="9 10">
    <name type="scientific">Thiospirochaeta perfilievii</name>
    <dbReference type="NCBI Taxonomy" id="252967"/>
    <lineage>
        <taxon>Bacteria</taxon>
        <taxon>Pseudomonadati</taxon>
        <taxon>Spirochaetota</taxon>
        <taxon>Spirochaetia</taxon>
        <taxon>Spirochaetales</taxon>
        <taxon>Spirochaetaceae</taxon>
        <taxon>Thiospirochaeta</taxon>
    </lineage>
</organism>
<accession>A0A5C1QCQ0</accession>
<evidence type="ECO:0000259" key="8">
    <source>
        <dbReference type="PROSITE" id="PS50928"/>
    </source>
</evidence>
<feature type="transmembrane region" description="Helical" evidence="7">
    <location>
        <begin position="241"/>
        <end position="261"/>
    </location>
</feature>
<dbReference type="SUPFAM" id="SSF161098">
    <property type="entry name" value="MetI-like"/>
    <property type="match status" value="1"/>
</dbReference>
<evidence type="ECO:0000256" key="5">
    <source>
        <dbReference type="ARBA" id="ARBA00022989"/>
    </source>
</evidence>
<evidence type="ECO:0000256" key="1">
    <source>
        <dbReference type="ARBA" id="ARBA00004651"/>
    </source>
</evidence>
<dbReference type="KEGG" id="sper:EW093_07045"/>
<dbReference type="CDD" id="cd06261">
    <property type="entry name" value="TM_PBP2"/>
    <property type="match status" value="1"/>
</dbReference>
<evidence type="ECO:0000256" key="2">
    <source>
        <dbReference type="ARBA" id="ARBA00022448"/>
    </source>
</evidence>
<feature type="transmembrane region" description="Helical" evidence="7">
    <location>
        <begin position="83"/>
        <end position="104"/>
    </location>
</feature>
<evidence type="ECO:0000256" key="7">
    <source>
        <dbReference type="RuleBase" id="RU363032"/>
    </source>
</evidence>
<keyword evidence="10" id="KW-1185">Reference proteome</keyword>
<keyword evidence="5 7" id="KW-1133">Transmembrane helix</keyword>
<dbReference type="GO" id="GO:0055085">
    <property type="term" value="P:transmembrane transport"/>
    <property type="evidence" value="ECO:0007669"/>
    <property type="project" value="InterPro"/>
</dbReference>
<keyword evidence="4 7" id="KW-0812">Transmembrane</keyword>
<dbReference type="OrthoDB" id="356735at2"/>
<evidence type="ECO:0000256" key="6">
    <source>
        <dbReference type="ARBA" id="ARBA00023136"/>
    </source>
</evidence>
<reference evidence="9 10" key="1">
    <citation type="submission" date="2019-02" db="EMBL/GenBank/DDBJ databases">
        <authorList>
            <person name="Fomenkov A."/>
            <person name="Dubinina G."/>
            <person name="Grabovich M."/>
            <person name="Vincze T."/>
            <person name="Roberts R.J."/>
        </authorList>
    </citation>
    <scope>NUCLEOTIDE SEQUENCE [LARGE SCALE GENOMIC DNA]</scope>
    <source>
        <strain evidence="9 10">P</strain>
    </source>
</reference>
<comment type="subcellular location">
    <subcellularLocation>
        <location evidence="1 7">Cell membrane</location>
        <topology evidence="1 7">Multi-pass membrane protein</topology>
    </subcellularLocation>
</comment>
<dbReference type="PROSITE" id="PS50928">
    <property type="entry name" value="ABC_TM1"/>
    <property type="match status" value="1"/>
</dbReference>
<dbReference type="PANTHER" id="PTHR30193">
    <property type="entry name" value="ABC TRANSPORTER PERMEASE PROTEIN"/>
    <property type="match status" value="1"/>
</dbReference>
<name>A0A5C1QCQ0_9SPIO</name>
<dbReference type="AlphaFoldDB" id="A0A5C1QCQ0"/>
<keyword evidence="2 7" id="KW-0813">Transport</keyword>
<dbReference type="Proteomes" id="UP000323824">
    <property type="component" value="Chromosome"/>
</dbReference>
<dbReference type="EMBL" id="CP035807">
    <property type="protein sequence ID" value="QEN04464.1"/>
    <property type="molecule type" value="Genomic_DNA"/>
</dbReference>
<keyword evidence="6 7" id="KW-0472">Membrane</keyword>
<dbReference type="GO" id="GO:0005886">
    <property type="term" value="C:plasma membrane"/>
    <property type="evidence" value="ECO:0007669"/>
    <property type="project" value="UniProtKB-SubCell"/>
</dbReference>
<feature type="transmembrane region" description="Helical" evidence="7">
    <location>
        <begin position="178"/>
        <end position="202"/>
    </location>
</feature>